<dbReference type="Gene3D" id="2.70.70.10">
    <property type="entry name" value="Glucose Permease (Domain IIA)"/>
    <property type="match status" value="1"/>
</dbReference>
<dbReference type="AlphaFoldDB" id="A0A3M9NIW2"/>
<dbReference type="SUPFAM" id="SSF51261">
    <property type="entry name" value="Duplicated hybrid motif"/>
    <property type="match status" value="1"/>
</dbReference>
<organism evidence="6 7">
    <name type="scientific">Hanamia caeni</name>
    <dbReference type="NCBI Taxonomy" id="2294116"/>
    <lineage>
        <taxon>Bacteria</taxon>
        <taxon>Pseudomonadati</taxon>
        <taxon>Bacteroidota</taxon>
        <taxon>Chitinophagia</taxon>
        <taxon>Chitinophagales</taxon>
        <taxon>Chitinophagaceae</taxon>
        <taxon>Hanamia</taxon>
    </lineage>
</organism>
<proteinExistence type="predicted"/>
<sequence>MPSKIFATFVFFLCTIAALAQEPTKDQLEKQRADLKKEIQATEKALIETQKTTKVNVGQLSLINKKLNLQDNVIRNISGEIQKLGDNIYLSQLEINKIKRILDTLKIEYAKSMVYAYKNRSNYDFLNFIFAANNFNDAIKRIAYLKSYRNYREMQAENILKTQALLEDKIQKLSGMKAQKKDVLDEKDKELEKLQKQKEEKASIVNQLKGRQKELSAQVREKRKQDAKLKNAITAMIRREIERAKAEAARKEKERLAAAAKNNKSNAASDKPATASKPASSIPSGSVLVSSEADRELNASFEKNKGALPWPADGYVISHFGPNQYPGGIDYNNPGVSIGVKVGAPVKSIFEGEVTLVNYMDDKQVVFIKHGKYFTVYSNLASASVQRGDKVKTGQVIGKAGVNDDGNGEVDFILMQESNNVNPESWLKK</sequence>
<protein>
    <recommendedName>
        <fullName evidence="5">M23ase beta-sheet core domain-containing protein</fullName>
    </recommendedName>
</protein>
<evidence type="ECO:0000313" key="6">
    <source>
        <dbReference type="EMBL" id="RNI37395.1"/>
    </source>
</evidence>
<evidence type="ECO:0000256" key="3">
    <source>
        <dbReference type="SAM" id="MobiDB-lite"/>
    </source>
</evidence>
<dbReference type="RefSeq" id="WP_123120236.1">
    <property type="nucleotide sequence ID" value="NZ_RJJR01000005.1"/>
</dbReference>
<feature type="chain" id="PRO_5018262718" description="M23ase beta-sheet core domain-containing protein" evidence="4">
    <location>
        <begin position="21"/>
        <end position="429"/>
    </location>
</feature>
<dbReference type="PANTHER" id="PTHR21666">
    <property type="entry name" value="PEPTIDASE-RELATED"/>
    <property type="match status" value="1"/>
</dbReference>
<evidence type="ECO:0000256" key="2">
    <source>
        <dbReference type="SAM" id="Coils"/>
    </source>
</evidence>
<evidence type="ECO:0000256" key="1">
    <source>
        <dbReference type="ARBA" id="ARBA00022729"/>
    </source>
</evidence>
<keyword evidence="7" id="KW-1185">Reference proteome</keyword>
<evidence type="ECO:0000259" key="5">
    <source>
        <dbReference type="Pfam" id="PF01551"/>
    </source>
</evidence>
<dbReference type="CDD" id="cd12797">
    <property type="entry name" value="M23_peptidase"/>
    <property type="match status" value="1"/>
</dbReference>
<feature type="coiled-coil region" evidence="2">
    <location>
        <begin position="25"/>
        <end position="52"/>
    </location>
</feature>
<name>A0A3M9NIW2_9BACT</name>
<feature type="region of interest" description="Disordered" evidence="3">
    <location>
        <begin position="246"/>
        <end position="287"/>
    </location>
</feature>
<evidence type="ECO:0000313" key="7">
    <source>
        <dbReference type="Proteomes" id="UP000267223"/>
    </source>
</evidence>
<dbReference type="InterPro" id="IPR011055">
    <property type="entry name" value="Dup_hybrid_motif"/>
</dbReference>
<dbReference type="Gene3D" id="6.10.250.3150">
    <property type="match status" value="1"/>
</dbReference>
<dbReference type="GO" id="GO:0004222">
    <property type="term" value="F:metalloendopeptidase activity"/>
    <property type="evidence" value="ECO:0007669"/>
    <property type="project" value="TreeGrafter"/>
</dbReference>
<dbReference type="InterPro" id="IPR016047">
    <property type="entry name" value="M23ase_b-sheet_dom"/>
</dbReference>
<feature type="domain" description="M23ase beta-sheet core" evidence="5">
    <location>
        <begin position="333"/>
        <end position="423"/>
    </location>
</feature>
<reference evidence="6 7" key="1">
    <citation type="submission" date="2018-11" db="EMBL/GenBank/DDBJ databases">
        <title>Draft genome sequence of Ferruginibacter sp. BO-59.</title>
        <authorList>
            <person name="Im W.T."/>
        </authorList>
    </citation>
    <scope>NUCLEOTIDE SEQUENCE [LARGE SCALE GENOMIC DNA]</scope>
    <source>
        <strain evidence="6 7">BO-59</strain>
    </source>
</reference>
<feature type="compositionally biased region" description="Basic and acidic residues" evidence="3">
    <location>
        <begin position="246"/>
        <end position="256"/>
    </location>
</feature>
<feature type="compositionally biased region" description="Low complexity" evidence="3">
    <location>
        <begin position="257"/>
        <end position="269"/>
    </location>
</feature>
<keyword evidence="1 4" id="KW-0732">Signal</keyword>
<comment type="caution">
    <text evidence="6">The sequence shown here is derived from an EMBL/GenBank/DDBJ whole genome shotgun (WGS) entry which is preliminary data.</text>
</comment>
<dbReference type="PANTHER" id="PTHR21666:SF289">
    <property type="entry name" value="L-ALA--D-GLU ENDOPEPTIDASE"/>
    <property type="match status" value="1"/>
</dbReference>
<dbReference type="EMBL" id="RJJR01000005">
    <property type="protein sequence ID" value="RNI37395.1"/>
    <property type="molecule type" value="Genomic_DNA"/>
</dbReference>
<feature type="signal peptide" evidence="4">
    <location>
        <begin position="1"/>
        <end position="20"/>
    </location>
</feature>
<accession>A0A3M9NIW2</accession>
<gene>
    <name evidence="6" type="ORF">EFY79_08335</name>
</gene>
<evidence type="ECO:0000256" key="4">
    <source>
        <dbReference type="SAM" id="SignalP"/>
    </source>
</evidence>
<keyword evidence="2" id="KW-0175">Coiled coil</keyword>
<dbReference type="Pfam" id="PF01551">
    <property type="entry name" value="Peptidase_M23"/>
    <property type="match status" value="1"/>
</dbReference>
<dbReference type="Proteomes" id="UP000267223">
    <property type="component" value="Unassembled WGS sequence"/>
</dbReference>
<dbReference type="OrthoDB" id="9815884at2"/>
<dbReference type="InterPro" id="IPR050570">
    <property type="entry name" value="Cell_wall_metabolism_enzyme"/>
</dbReference>